<dbReference type="InterPro" id="IPR050229">
    <property type="entry name" value="GlpE_sulfurtransferase"/>
</dbReference>
<dbReference type="CDD" id="cd00158">
    <property type="entry name" value="RHOD"/>
    <property type="match status" value="1"/>
</dbReference>
<dbReference type="EMBL" id="FNBG01000024">
    <property type="protein sequence ID" value="SDG03647.1"/>
    <property type="molecule type" value="Genomic_DNA"/>
</dbReference>
<evidence type="ECO:0000259" key="1">
    <source>
        <dbReference type="PROSITE" id="PS50206"/>
    </source>
</evidence>
<name>A0A1G7QYS1_9BACL</name>
<dbReference type="Proteomes" id="UP000198972">
    <property type="component" value="Unassembled WGS sequence"/>
</dbReference>
<dbReference type="InterPro" id="IPR001763">
    <property type="entry name" value="Rhodanese-like_dom"/>
</dbReference>
<gene>
    <name evidence="2" type="ORF">SAMN04488542_12420</name>
</gene>
<dbReference type="AlphaFoldDB" id="A0A1G7QYS1"/>
<proteinExistence type="predicted"/>
<keyword evidence="3" id="KW-1185">Reference proteome</keyword>
<organism evidence="2 3">
    <name type="scientific">Fontibacillus panacisegetis</name>
    <dbReference type="NCBI Taxonomy" id="670482"/>
    <lineage>
        <taxon>Bacteria</taxon>
        <taxon>Bacillati</taxon>
        <taxon>Bacillota</taxon>
        <taxon>Bacilli</taxon>
        <taxon>Bacillales</taxon>
        <taxon>Paenibacillaceae</taxon>
        <taxon>Fontibacillus</taxon>
    </lineage>
</organism>
<dbReference type="PANTHER" id="PTHR43031:SF17">
    <property type="entry name" value="SULFURTRANSFERASE YTWF-RELATED"/>
    <property type="match status" value="1"/>
</dbReference>
<dbReference type="InterPro" id="IPR036873">
    <property type="entry name" value="Rhodanese-like_dom_sf"/>
</dbReference>
<feature type="domain" description="Rhodanese" evidence="1">
    <location>
        <begin position="23"/>
        <end position="107"/>
    </location>
</feature>
<sequence length="127" mass="14731">MSEMIDGISHINTDELDQILQDTNNQALIIDVREHEEYLEFHIPGVPLIPMGQIAELIEQFDKNREYVFVCRSGKRSYEVAKYFKLLGFEQVHNYAGGMLDWDREIASGPDNIITEFDPELLERKQG</sequence>
<dbReference type="SUPFAM" id="SSF52821">
    <property type="entry name" value="Rhodanese/Cell cycle control phosphatase"/>
    <property type="match status" value="1"/>
</dbReference>
<evidence type="ECO:0000313" key="3">
    <source>
        <dbReference type="Proteomes" id="UP000198972"/>
    </source>
</evidence>
<keyword evidence="2" id="KW-0808">Transferase</keyword>
<accession>A0A1G7QYS1</accession>
<reference evidence="2 3" key="1">
    <citation type="submission" date="2016-10" db="EMBL/GenBank/DDBJ databases">
        <authorList>
            <person name="de Groot N.N."/>
        </authorList>
    </citation>
    <scope>NUCLEOTIDE SEQUENCE [LARGE SCALE GENOMIC DNA]</scope>
    <source>
        <strain evidence="2 3">DSM 28129</strain>
    </source>
</reference>
<evidence type="ECO:0000313" key="2">
    <source>
        <dbReference type="EMBL" id="SDG03647.1"/>
    </source>
</evidence>
<dbReference type="RefSeq" id="WP_091233747.1">
    <property type="nucleotide sequence ID" value="NZ_FNBG01000024.1"/>
</dbReference>
<dbReference type="PANTHER" id="PTHR43031">
    <property type="entry name" value="FAD-DEPENDENT OXIDOREDUCTASE"/>
    <property type="match status" value="1"/>
</dbReference>
<dbReference type="PROSITE" id="PS50206">
    <property type="entry name" value="RHODANESE_3"/>
    <property type="match status" value="1"/>
</dbReference>
<dbReference type="Pfam" id="PF00581">
    <property type="entry name" value="Rhodanese"/>
    <property type="match status" value="1"/>
</dbReference>
<dbReference type="OrthoDB" id="9800872at2"/>
<dbReference type="STRING" id="670482.SAMN04488542_12420"/>
<protein>
    <submittedName>
        <fullName evidence="2">Rhodanese-related sulfurtransferase</fullName>
    </submittedName>
</protein>
<dbReference type="Gene3D" id="3.40.250.10">
    <property type="entry name" value="Rhodanese-like domain"/>
    <property type="match status" value="1"/>
</dbReference>
<dbReference type="SMART" id="SM00450">
    <property type="entry name" value="RHOD"/>
    <property type="match status" value="1"/>
</dbReference>
<dbReference type="GO" id="GO:0016740">
    <property type="term" value="F:transferase activity"/>
    <property type="evidence" value="ECO:0007669"/>
    <property type="project" value="UniProtKB-KW"/>
</dbReference>